<evidence type="ECO:0000256" key="2">
    <source>
        <dbReference type="ARBA" id="ARBA00022771"/>
    </source>
</evidence>
<feature type="compositionally biased region" description="Acidic residues" evidence="6">
    <location>
        <begin position="282"/>
        <end position="303"/>
    </location>
</feature>
<dbReference type="AlphaFoldDB" id="A0A6J3QC00"/>
<evidence type="ECO:0000313" key="9">
    <source>
        <dbReference type="RefSeq" id="XP_033699774.1"/>
    </source>
</evidence>
<dbReference type="SUPFAM" id="SSF47353">
    <property type="entry name" value="Retrovirus capsid dimerization domain-like"/>
    <property type="match status" value="1"/>
</dbReference>
<dbReference type="RefSeq" id="XP_033699774.1">
    <property type="nucleotide sequence ID" value="XM_033843883.1"/>
</dbReference>
<dbReference type="PANTHER" id="PTHR40389">
    <property type="entry name" value="ENDOGENOUS RETROVIRUS GROUP K MEMBER 24 GAG POLYPROTEIN-RELATED"/>
    <property type="match status" value="1"/>
</dbReference>
<evidence type="ECO:0000256" key="3">
    <source>
        <dbReference type="ARBA" id="ARBA00022833"/>
    </source>
</evidence>
<feature type="region of interest" description="Disordered" evidence="6">
    <location>
        <begin position="269"/>
        <end position="317"/>
    </location>
</feature>
<keyword evidence="2 4" id="KW-0863">Zinc-finger</keyword>
<dbReference type="GO" id="GO:0005198">
    <property type="term" value="F:structural molecule activity"/>
    <property type="evidence" value="ECO:0007669"/>
    <property type="project" value="InterPro"/>
</dbReference>
<keyword evidence="3" id="KW-0862">Zinc</keyword>
<evidence type="ECO:0000259" key="7">
    <source>
        <dbReference type="PROSITE" id="PS50158"/>
    </source>
</evidence>
<feature type="compositionally biased region" description="Polar residues" evidence="6">
    <location>
        <begin position="570"/>
        <end position="587"/>
    </location>
</feature>
<dbReference type="Pfam" id="PF00607">
    <property type="entry name" value="Gag_p24"/>
    <property type="match status" value="1"/>
</dbReference>
<gene>
    <name evidence="9" type="primary">LOC117308882</name>
</gene>
<dbReference type="GO" id="GO:0003676">
    <property type="term" value="F:nucleic acid binding"/>
    <property type="evidence" value="ECO:0007669"/>
    <property type="project" value="InterPro"/>
</dbReference>
<dbReference type="Pfam" id="PF14787">
    <property type="entry name" value="zf-CCHC_5"/>
    <property type="match status" value="1"/>
</dbReference>
<keyword evidence="5" id="KW-0175">Coiled coil</keyword>
<dbReference type="Pfam" id="PF00098">
    <property type="entry name" value="zf-CCHC"/>
    <property type="match status" value="1"/>
</dbReference>
<organism evidence="8 9">
    <name type="scientific">Tursiops truncatus</name>
    <name type="common">Atlantic bottle-nosed dolphin</name>
    <name type="synonym">Delphinus truncatus</name>
    <dbReference type="NCBI Taxonomy" id="9739"/>
    <lineage>
        <taxon>Eukaryota</taxon>
        <taxon>Metazoa</taxon>
        <taxon>Chordata</taxon>
        <taxon>Craniata</taxon>
        <taxon>Vertebrata</taxon>
        <taxon>Euteleostomi</taxon>
        <taxon>Mammalia</taxon>
        <taxon>Eutheria</taxon>
        <taxon>Laurasiatheria</taxon>
        <taxon>Artiodactyla</taxon>
        <taxon>Whippomorpha</taxon>
        <taxon>Cetacea</taxon>
        <taxon>Odontoceti</taxon>
        <taxon>Delphinidae</taxon>
        <taxon>Tursiops</taxon>
    </lineage>
</organism>
<dbReference type="SUPFAM" id="SSF57756">
    <property type="entry name" value="Retrovirus zinc finger-like domains"/>
    <property type="match status" value="2"/>
</dbReference>
<dbReference type="Pfam" id="PF19317">
    <property type="entry name" value="Gag_p24_C"/>
    <property type="match status" value="1"/>
</dbReference>
<keyword evidence="8" id="KW-1185">Reference proteome</keyword>
<feature type="region of interest" description="Disordered" evidence="6">
    <location>
        <begin position="655"/>
        <end position="678"/>
    </location>
</feature>
<dbReference type="GO" id="GO:0016032">
    <property type="term" value="P:viral process"/>
    <property type="evidence" value="ECO:0007669"/>
    <property type="project" value="InterPro"/>
</dbReference>
<keyword evidence="1" id="KW-0479">Metal-binding</keyword>
<dbReference type="Gene3D" id="1.10.375.10">
    <property type="entry name" value="Human Immunodeficiency Virus Type 1 Capsid Protein"/>
    <property type="match status" value="1"/>
</dbReference>
<dbReference type="OrthoDB" id="9809438at2759"/>
<protein>
    <submittedName>
        <fullName evidence="9">Endogenous retrovirus group K member 6 Gag polyprotein-like</fullName>
    </submittedName>
</protein>
<dbReference type="InterPro" id="IPR038124">
    <property type="entry name" value="B_retro_matrix_sf"/>
</dbReference>
<evidence type="ECO:0000256" key="5">
    <source>
        <dbReference type="SAM" id="Coils"/>
    </source>
</evidence>
<dbReference type="InterPro" id="IPR008916">
    <property type="entry name" value="Retrov_capsid_C"/>
</dbReference>
<dbReference type="Proteomes" id="UP000245320">
    <property type="component" value="Chromosome 18"/>
</dbReference>
<feature type="coiled-coil region" evidence="5">
    <location>
        <begin position="208"/>
        <end position="241"/>
    </location>
</feature>
<dbReference type="InterPro" id="IPR036875">
    <property type="entry name" value="Znf_CCHC_sf"/>
</dbReference>
<dbReference type="InParanoid" id="A0A6J3QC00"/>
<accession>A0A6J3QC00</accession>
<evidence type="ECO:0000256" key="4">
    <source>
        <dbReference type="PROSITE-ProRule" id="PRU00047"/>
    </source>
</evidence>
<dbReference type="SUPFAM" id="SSF47943">
    <property type="entry name" value="Retrovirus capsid protein, N-terminal core domain"/>
    <property type="match status" value="1"/>
</dbReference>
<evidence type="ECO:0000313" key="8">
    <source>
        <dbReference type="Proteomes" id="UP000245320"/>
    </source>
</evidence>
<name>A0A6J3QC00_TURTR</name>
<dbReference type="PROSITE" id="PS50158">
    <property type="entry name" value="ZF_CCHC"/>
    <property type="match status" value="1"/>
</dbReference>
<sequence>MRKIKARKKDLRDFFMFLSDVCPWFPQEGTIDKKCWNRVGNCLNDYYQTFGPSKVPVTAFSYWNLIREILMGHFFDPDVQKVVETGETILKAASRLHSACPSVTIDMGSNEEFPKIPETGHHYPTDDKVIPKIYPSLTAIKGDPNDDQLSPQDQETLDEQAARYHRNDDPWGFPLLKPPPSYNTPHQMPAFSAPAPIAPLIDPLRQAKMALTQEISSLRDVLQQKRERLDLLKELKALEVELTSFNVSNGPNKPPLRQKPGSIKLAFPVTRSQNLPTQGEIQAEDSEEGEEEEGEESPEPDEGPDIHNSSGGGPFEHKYRRLNLKHIKDLKSAVNNYGPTAPYTLAILEGLSDRWLTPNDWLTLARATLSGGDFVLWRTEFAENCRETAQRNAENRTSRSWTRDKLLGRPPYESNESQAAFPPGLLAQIQHAGLKAWRRLPPKGSPTTSLAKIRQGPEEPYCEFISRLTDAAERVVGDSETDNAFVKHLAYENANPACQAALRAHRGGSLADYIKLCSGIGPSHSVGLAIGAALKDFIKDTSVLDKQQKTCYNCKQPGHFARDCSLHRQGQSLKANPQQPQYQSRAPPTTVCPRCKRGKHWSSECFSKTDINGQLLPKKQGNFSRGQPLAPSLEPNQGAIRFVPQKSGQVPCTQMLAPSVEPHPEAQDWTSVPPPTQY</sequence>
<evidence type="ECO:0000256" key="1">
    <source>
        <dbReference type="ARBA" id="ARBA00022723"/>
    </source>
</evidence>
<dbReference type="SUPFAM" id="SSF47836">
    <property type="entry name" value="Retroviral matrix proteins"/>
    <property type="match status" value="1"/>
</dbReference>
<dbReference type="InterPro" id="IPR008919">
    <property type="entry name" value="Retrov_capsid_N"/>
</dbReference>
<proteinExistence type="predicted"/>
<dbReference type="InterPro" id="IPR003322">
    <property type="entry name" value="B_retro_matrix"/>
</dbReference>
<dbReference type="Gene3D" id="4.10.60.10">
    <property type="entry name" value="Zinc finger, CCHC-type"/>
    <property type="match status" value="1"/>
</dbReference>
<feature type="region of interest" description="Disordered" evidence="6">
    <location>
        <begin position="616"/>
        <end position="635"/>
    </location>
</feature>
<dbReference type="GO" id="GO:0008270">
    <property type="term" value="F:zinc ion binding"/>
    <property type="evidence" value="ECO:0007669"/>
    <property type="project" value="UniProtKB-KW"/>
</dbReference>
<dbReference type="Gene3D" id="1.10.150.490">
    <property type="entry name" value="Retroviral GAG p10 protein"/>
    <property type="match status" value="1"/>
</dbReference>
<reference evidence="9" key="1">
    <citation type="submission" date="2025-08" db="UniProtKB">
        <authorList>
            <consortium name="RefSeq"/>
        </authorList>
    </citation>
    <scope>IDENTIFICATION</scope>
    <source>
        <tissue evidence="9">Spleen</tissue>
    </source>
</reference>
<dbReference type="InterPro" id="IPR050195">
    <property type="entry name" value="Primate_lentivir_Gag_pol-like"/>
</dbReference>
<feature type="region of interest" description="Disordered" evidence="6">
    <location>
        <begin position="388"/>
        <end position="407"/>
    </location>
</feature>
<feature type="domain" description="CCHC-type" evidence="7">
    <location>
        <begin position="551"/>
        <end position="564"/>
    </location>
</feature>
<dbReference type="InterPro" id="IPR010999">
    <property type="entry name" value="Retrovr_matrix"/>
</dbReference>
<dbReference type="Gene3D" id="1.10.1200.30">
    <property type="match status" value="1"/>
</dbReference>
<feature type="compositionally biased region" description="Polar residues" evidence="6">
    <location>
        <begin position="270"/>
        <end position="280"/>
    </location>
</feature>
<dbReference type="PANTHER" id="PTHR40389:SF3">
    <property type="entry name" value="IGE-BINDING PROTEIN"/>
    <property type="match status" value="1"/>
</dbReference>
<dbReference type="Pfam" id="PF02337">
    <property type="entry name" value="Gag_p10"/>
    <property type="match status" value="1"/>
</dbReference>
<dbReference type="InterPro" id="IPR001878">
    <property type="entry name" value="Znf_CCHC"/>
</dbReference>
<dbReference type="SMART" id="SM00343">
    <property type="entry name" value="ZnF_C2HC"/>
    <property type="match status" value="2"/>
</dbReference>
<evidence type="ECO:0000256" key="6">
    <source>
        <dbReference type="SAM" id="MobiDB-lite"/>
    </source>
</evidence>
<feature type="region of interest" description="Disordered" evidence="6">
    <location>
        <begin position="570"/>
        <end position="590"/>
    </location>
</feature>
<dbReference type="InterPro" id="IPR045345">
    <property type="entry name" value="Gag_p24_C"/>
</dbReference>